<dbReference type="AlphaFoldDB" id="A0A023G348"/>
<reference evidence="2" key="1">
    <citation type="submission" date="2014-03" db="EMBL/GenBank/DDBJ databases">
        <title>The sialotranscriptome of Amblyomma triste, Amblyomma parvum and Amblyomma cajennense ticks, uncovered by 454-based RNA-seq.</title>
        <authorList>
            <person name="Garcia G.R."/>
            <person name="Gardinassi L.G."/>
            <person name="Ribeiro J.M."/>
            <person name="Anatriello E."/>
            <person name="Ferreira B.R."/>
            <person name="Moreira H.N."/>
            <person name="Mafra C."/>
            <person name="Olegario M.M."/>
            <person name="Szabo P.J."/>
            <person name="Miranda-Santos I.K."/>
            <person name="Maruyama S.R."/>
        </authorList>
    </citation>
    <scope>NUCLEOTIDE SEQUENCE</scope>
    <source>
        <strain evidence="2">Mato Grasso do Sul</strain>
        <tissue evidence="2">Salivary glands</tissue>
    </source>
</reference>
<protein>
    <submittedName>
        <fullName evidence="2">Putative secreted protein</fullName>
    </submittedName>
</protein>
<evidence type="ECO:0000256" key="1">
    <source>
        <dbReference type="SAM" id="MobiDB-lite"/>
    </source>
</evidence>
<feature type="region of interest" description="Disordered" evidence="1">
    <location>
        <begin position="115"/>
        <end position="135"/>
    </location>
</feature>
<proteinExistence type="evidence at transcript level"/>
<evidence type="ECO:0000313" key="2">
    <source>
        <dbReference type="EMBL" id="JAC28102.1"/>
    </source>
</evidence>
<accession>A0A023G348</accession>
<organism evidence="2">
    <name type="scientific">Amblyomma triste</name>
    <name type="common">Neotropical tick</name>
    <dbReference type="NCBI Taxonomy" id="251400"/>
    <lineage>
        <taxon>Eukaryota</taxon>
        <taxon>Metazoa</taxon>
        <taxon>Ecdysozoa</taxon>
        <taxon>Arthropoda</taxon>
        <taxon>Chelicerata</taxon>
        <taxon>Arachnida</taxon>
        <taxon>Acari</taxon>
        <taxon>Parasitiformes</taxon>
        <taxon>Ixodida</taxon>
        <taxon>Ixodoidea</taxon>
        <taxon>Ixodidae</taxon>
        <taxon>Amblyomminae</taxon>
        <taxon>Amblyomma</taxon>
    </lineage>
</organism>
<feature type="region of interest" description="Disordered" evidence="1">
    <location>
        <begin position="159"/>
        <end position="178"/>
    </location>
</feature>
<dbReference type="EMBL" id="GBBM01007316">
    <property type="protein sequence ID" value="JAC28102.1"/>
    <property type="molecule type" value="mRNA"/>
</dbReference>
<name>A0A023G348_AMBTT</name>
<sequence length="203" mass="21742">MTAGASCVGLLLLPPDRAAFSCMRVVMPVIVGCVCVCPVGSVRRLGSILLCSPVCVLRCVHVADQSVGRMRVCPSCCAAPPPTTNHHHHHQPPPPPAKGRTNLELREQFILAEGVSQSMTPSSPRPSRGRDPSPRCVHVFHGVGRRRPARARAPRWWTLQPPLSGQQPHGSSSSTLSLPPGAAVHRCRLCLSLSVFLSIGADR</sequence>